<dbReference type="Proteomes" id="UP000230002">
    <property type="component" value="Unassembled WGS sequence"/>
</dbReference>
<dbReference type="InterPro" id="IPR036291">
    <property type="entry name" value="NAD(P)-bd_dom_sf"/>
</dbReference>
<feature type="domain" description="DUF8212" evidence="3">
    <location>
        <begin position="257"/>
        <end position="362"/>
    </location>
</feature>
<feature type="compositionally biased region" description="Low complexity" evidence="1">
    <location>
        <begin position="1"/>
        <end position="18"/>
    </location>
</feature>
<protein>
    <submittedName>
        <fullName evidence="4">Uncharacterized protein</fullName>
    </submittedName>
</protein>
<dbReference type="InterPro" id="IPR058525">
    <property type="entry name" value="DUF8212"/>
</dbReference>
<dbReference type="Pfam" id="PF26640">
    <property type="entry name" value="DUF8212"/>
    <property type="match status" value="1"/>
</dbReference>
<gene>
    <name evidence="4" type="ORF">GSI_12042</name>
</gene>
<feature type="region of interest" description="Disordered" evidence="1">
    <location>
        <begin position="1"/>
        <end position="21"/>
    </location>
</feature>
<organism evidence="4 5">
    <name type="scientific">Ganoderma sinense ZZ0214-1</name>
    <dbReference type="NCBI Taxonomy" id="1077348"/>
    <lineage>
        <taxon>Eukaryota</taxon>
        <taxon>Fungi</taxon>
        <taxon>Dikarya</taxon>
        <taxon>Basidiomycota</taxon>
        <taxon>Agaricomycotina</taxon>
        <taxon>Agaricomycetes</taxon>
        <taxon>Polyporales</taxon>
        <taxon>Polyporaceae</taxon>
        <taxon>Ganoderma</taxon>
    </lineage>
</organism>
<dbReference type="PANTHER" id="PTHR10622:SF10">
    <property type="entry name" value="HET DOMAIN-CONTAINING PROTEIN"/>
    <property type="match status" value="1"/>
</dbReference>
<evidence type="ECO:0000259" key="3">
    <source>
        <dbReference type="Pfam" id="PF26640"/>
    </source>
</evidence>
<dbReference type="SUPFAM" id="SSF51735">
    <property type="entry name" value="NAD(P)-binding Rossmann-fold domains"/>
    <property type="match status" value="1"/>
</dbReference>
<keyword evidence="5" id="KW-1185">Reference proteome</keyword>
<dbReference type="OrthoDB" id="7289984at2759"/>
<dbReference type="Pfam" id="PF00106">
    <property type="entry name" value="adh_short"/>
    <property type="match status" value="1"/>
</dbReference>
<evidence type="ECO:0000313" key="4">
    <source>
        <dbReference type="EMBL" id="PIL26286.1"/>
    </source>
</evidence>
<dbReference type="InterPro" id="IPR002347">
    <property type="entry name" value="SDR_fam"/>
</dbReference>
<feature type="domain" description="Heterokaryon incompatibility" evidence="2">
    <location>
        <begin position="47"/>
        <end position="139"/>
    </location>
</feature>
<reference evidence="4 5" key="1">
    <citation type="journal article" date="2015" name="Sci. Rep.">
        <title>Chromosome-level genome map provides insights into diverse defense mechanisms in the medicinal fungus Ganoderma sinense.</title>
        <authorList>
            <person name="Zhu Y."/>
            <person name="Xu J."/>
            <person name="Sun C."/>
            <person name="Zhou S."/>
            <person name="Xu H."/>
            <person name="Nelson D.R."/>
            <person name="Qian J."/>
            <person name="Song J."/>
            <person name="Luo H."/>
            <person name="Xiang L."/>
            <person name="Li Y."/>
            <person name="Xu Z."/>
            <person name="Ji A."/>
            <person name="Wang L."/>
            <person name="Lu S."/>
            <person name="Hayward A."/>
            <person name="Sun W."/>
            <person name="Li X."/>
            <person name="Schwartz D.C."/>
            <person name="Wang Y."/>
            <person name="Chen S."/>
        </authorList>
    </citation>
    <scope>NUCLEOTIDE SEQUENCE [LARGE SCALE GENOMIC DNA]</scope>
    <source>
        <strain evidence="4 5">ZZ0214-1</strain>
    </source>
</reference>
<evidence type="ECO:0000313" key="5">
    <source>
        <dbReference type="Proteomes" id="UP000230002"/>
    </source>
</evidence>
<evidence type="ECO:0000259" key="2">
    <source>
        <dbReference type="Pfam" id="PF06985"/>
    </source>
</evidence>
<evidence type="ECO:0000256" key="1">
    <source>
        <dbReference type="SAM" id="MobiDB-lite"/>
    </source>
</evidence>
<name>A0A2G8RXP2_9APHY</name>
<dbReference type="Pfam" id="PF06985">
    <property type="entry name" value="HET"/>
    <property type="match status" value="1"/>
</dbReference>
<dbReference type="Gene3D" id="3.40.50.720">
    <property type="entry name" value="NAD(P)-binding Rossmann-like Domain"/>
    <property type="match status" value="1"/>
</dbReference>
<dbReference type="AlphaFoldDB" id="A0A2G8RXP2"/>
<dbReference type="InterPro" id="IPR010730">
    <property type="entry name" value="HET"/>
</dbReference>
<dbReference type="EMBL" id="AYKW01000045">
    <property type="protein sequence ID" value="PIL26286.1"/>
    <property type="molecule type" value="Genomic_DNA"/>
</dbReference>
<comment type="caution">
    <text evidence="4">The sequence shown here is derived from an EMBL/GenBank/DDBJ whole genome shotgun (WGS) entry which is preliminary data.</text>
</comment>
<accession>A0A2G8RXP2</accession>
<proteinExistence type="predicted"/>
<sequence>MDPTLSTTLPPSNSTATNRAVSVTRKSLTDRAELHYFHGPENVPGGYAILSHVWEGQEQTFKEIQDLRAECAKSGQNPRDLASPKVRACCTIAARHGYRWIWNDTCCINKESSAELSEAINSMFRYYSLATICYAYLYDVPRASRSALEDADSPFRKSRWHTRGWTLQELIAPRLIVFLSDDWEMLGTKMELAELLEEITNVPVAVLRLAQAVHDFSVACRMSWASNRETTRSEDMAYCLLGIFSINMPTLYGEGERAFLRLQEEIMKQSFDASLFVWEDPGSMDQNVFVRREIHAKLPDDTCYHTLSDRYFLLAKSPKSFFRSKAVSFSPALIDGVGQALDTNTPSFSVTPYGIRAQIPVIDGPNFSVAMLCCMDGTKQTIGLVLTACQSPPDPSRDLYHTAWNQRVWRTVLLGEDFANPRLFGEPVSPEWRDIYIADRPPPAPASILSTPSDYTLSPPFRFPMQELEKCLGTYGALVHVSQRQFGWAGSPPVVFTFEHKFVFATIYVAFGRCSSGSSRSLGRGPLWASVLFDTGTRHVKPSADGVVPRHDCGEHHIANWPDSSRMFTGKCKNGDILLTLSFGEDALSPTETFVPHIKHHVEVRSMIGPGVVSWKSDSDHAARPGATVFAVVRNPAGSTHLNAAVKDLQNVHVVKADVVDHASLKDAAKLVSGITGGKLDVLIHVAAKMDIPGVMRGFDDFPNMAELDAEFIDAYKVNALGPVHSITAFLPLLRASSTKKIVVISSGGADPNFVRAVEVATMSAYGMTKAAALMATTKFALKLKDEGFIVCSLSPGLVDVSGTIGESGSPELRAATAPIADMWTQKYGISVTFQSPQESVSMQLKVIDELKPSDNGLFLSHEGGEWVVPLINNA</sequence>
<dbReference type="PANTHER" id="PTHR10622">
    <property type="entry name" value="HET DOMAIN-CONTAINING PROTEIN"/>
    <property type="match status" value="1"/>
</dbReference>